<evidence type="ECO:0000313" key="9">
    <source>
        <dbReference type="Proteomes" id="UP000826234"/>
    </source>
</evidence>
<keyword evidence="5" id="KW-0675">Receptor</keyword>
<proteinExistence type="predicted"/>
<dbReference type="Proteomes" id="UP000826234">
    <property type="component" value="Unassembled WGS sequence"/>
</dbReference>
<protein>
    <recommendedName>
        <fullName evidence="7">Receptor ligand binding region domain-containing protein</fullName>
    </recommendedName>
</protein>
<evidence type="ECO:0000256" key="6">
    <source>
        <dbReference type="ARBA" id="ARBA00023180"/>
    </source>
</evidence>
<name>A0ABQ7T965_PHRPL</name>
<evidence type="ECO:0000256" key="2">
    <source>
        <dbReference type="ARBA" id="ARBA00022692"/>
    </source>
</evidence>
<evidence type="ECO:0000256" key="3">
    <source>
        <dbReference type="ARBA" id="ARBA00022989"/>
    </source>
</evidence>
<dbReference type="Pfam" id="PF01094">
    <property type="entry name" value="ANF_receptor"/>
    <property type="match status" value="1"/>
</dbReference>
<keyword evidence="4" id="KW-0472">Membrane</keyword>
<dbReference type="EMBL" id="JAIPUX010000521">
    <property type="protein sequence ID" value="KAH0626280.1"/>
    <property type="molecule type" value="Genomic_DNA"/>
</dbReference>
<evidence type="ECO:0000313" key="8">
    <source>
        <dbReference type="EMBL" id="KAH0626280.1"/>
    </source>
</evidence>
<dbReference type="PRINTS" id="PR00248">
    <property type="entry name" value="GPCRMGR"/>
</dbReference>
<dbReference type="SUPFAM" id="SSF53822">
    <property type="entry name" value="Periplasmic binding protein-like I"/>
    <property type="match status" value="3"/>
</dbReference>
<evidence type="ECO:0000259" key="7">
    <source>
        <dbReference type="Pfam" id="PF01094"/>
    </source>
</evidence>
<reference evidence="8 9" key="1">
    <citation type="journal article" date="2022" name="Gigascience">
        <title>A chromosome-level genome assembly and annotation of the desert horned lizard, Phrynosoma platyrhinos, provides insight into chromosomal rearrangements among reptiles.</title>
        <authorList>
            <person name="Koochekian N."/>
            <person name="Ascanio A."/>
            <person name="Farleigh K."/>
            <person name="Card D.C."/>
            <person name="Schield D.R."/>
            <person name="Castoe T.A."/>
            <person name="Jezkova T."/>
        </authorList>
    </citation>
    <scope>NUCLEOTIDE SEQUENCE [LARGE SCALE GENOMIC DNA]</scope>
    <source>
        <strain evidence="8">NK-2021</strain>
    </source>
</reference>
<sequence length="299" mass="33013">MPKNYQIVLAFVFAIHEINKNAKLLPNITLGSKIYDNAFNSMTACTNILDLLFMGDLCNYNCGRQNRLMAIIEGLSFHASMQMANLLNTYKIPQLFSALRSIHFNNSAGEEIFFDENGDLAGGYDITNLVTFSNQTFDRVRVGKIDVEAPAGKQFFINGSVIVQFPMLDVLRGATLVTAGLLGRRNMFVAMNVLRALKGEFQAVWLFSALRSIHFNNSAGEEIFFDENGDLAGGYDIINLVTFSNQTFHRVRVGKIDVEALAGKQFFINGSAIVIDDESSMASSEIDKSASLAAAMLQK</sequence>
<dbReference type="PANTHER" id="PTHR24061:SF599">
    <property type="entry name" value="G-PROTEIN COUPLED RECEPTORS FAMILY 3 PROFILE DOMAIN-CONTAINING PROTEIN"/>
    <property type="match status" value="1"/>
</dbReference>
<keyword evidence="6" id="KW-0325">Glycoprotein</keyword>
<dbReference type="PANTHER" id="PTHR24061">
    <property type="entry name" value="CALCIUM-SENSING RECEPTOR-RELATED"/>
    <property type="match status" value="1"/>
</dbReference>
<comment type="caution">
    <text evidence="8">The sequence shown here is derived from an EMBL/GenBank/DDBJ whole genome shotgun (WGS) entry which is preliminary data.</text>
</comment>
<evidence type="ECO:0000256" key="5">
    <source>
        <dbReference type="ARBA" id="ARBA00023170"/>
    </source>
</evidence>
<gene>
    <name evidence="8" type="ORF">JD844_001184</name>
</gene>
<accession>A0ABQ7T965</accession>
<comment type="subcellular location">
    <subcellularLocation>
        <location evidence="1">Membrane</location>
        <topology evidence="1">Multi-pass membrane protein</topology>
    </subcellularLocation>
</comment>
<keyword evidence="9" id="KW-1185">Reference proteome</keyword>
<feature type="domain" description="Receptor ligand binding region" evidence="7">
    <location>
        <begin position="9"/>
        <end position="97"/>
    </location>
</feature>
<evidence type="ECO:0000256" key="1">
    <source>
        <dbReference type="ARBA" id="ARBA00004141"/>
    </source>
</evidence>
<dbReference type="InterPro" id="IPR000068">
    <property type="entry name" value="GPCR_3_Ca_sens_rcpt-rel"/>
</dbReference>
<dbReference type="InterPro" id="IPR028082">
    <property type="entry name" value="Peripla_BP_I"/>
</dbReference>
<dbReference type="Gene3D" id="3.40.50.2300">
    <property type="match status" value="5"/>
</dbReference>
<keyword evidence="2" id="KW-0812">Transmembrane</keyword>
<dbReference type="InterPro" id="IPR001828">
    <property type="entry name" value="ANF_lig-bd_rcpt"/>
</dbReference>
<organism evidence="8 9">
    <name type="scientific">Phrynosoma platyrhinos</name>
    <name type="common">Desert horned lizard</name>
    <dbReference type="NCBI Taxonomy" id="52577"/>
    <lineage>
        <taxon>Eukaryota</taxon>
        <taxon>Metazoa</taxon>
        <taxon>Chordata</taxon>
        <taxon>Craniata</taxon>
        <taxon>Vertebrata</taxon>
        <taxon>Euteleostomi</taxon>
        <taxon>Lepidosauria</taxon>
        <taxon>Squamata</taxon>
        <taxon>Bifurcata</taxon>
        <taxon>Unidentata</taxon>
        <taxon>Episquamata</taxon>
        <taxon>Toxicofera</taxon>
        <taxon>Iguania</taxon>
        <taxon>Phrynosomatidae</taxon>
        <taxon>Phrynosomatinae</taxon>
        <taxon>Phrynosoma</taxon>
    </lineage>
</organism>
<keyword evidence="3" id="KW-1133">Transmembrane helix</keyword>
<dbReference type="InterPro" id="IPR000337">
    <property type="entry name" value="GPCR_3"/>
</dbReference>
<evidence type="ECO:0000256" key="4">
    <source>
        <dbReference type="ARBA" id="ARBA00023136"/>
    </source>
</evidence>